<name>A0A2N3NBK5_9PEZI</name>
<dbReference type="STRING" id="41688.A0A2N3NBK5"/>
<accession>A0A2N3NBK5</accession>
<dbReference type="OrthoDB" id="1720422at2759"/>
<organism evidence="2 3">
    <name type="scientific">Lomentospora prolificans</name>
    <dbReference type="NCBI Taxonomy" id="41688"/>
    <lineage>
        <taxon>Eukaryota</taxon>
        <taxon>Fungi</taxon>
        <taxon>Dikarya</taxon>
        <taxon>Ascomycota</taxon>
        <taxon>Pezizomycotina</taxon>
        <taxon>Sordariomycetes</taxon>
        <taxon>Hypocreomycetidae</taxon>
        <taxon>Microascales</taxon>
        <taxon>Microascaceae</taxon>
        <taxon>Lomentospora</taxon>
    </lineage>
</organism>
<comment type="caution">
    <text evidence="2">The sequence shown here is derived from an EMBL/GenBank/DDBJ whole genome shotgun (WGS) entry which is preliminary data.</text>
</comment>
<sequence length="672" mass="75667">MNLLCLPTEILEQIGRELVWSDLVQLNRVCKVVHQATRNLTLQDGYFCTRDGWNIDTELQPFSLLSHRTPGIRHLTIASPDPDFTIDSTSKGRCISCAAQESEGSGRKVTTAEAEMSMTLGEQIGWLKRGTLKSFTWVLGVCAPDYVYNHLPKNQPNLEELSLITSYRRYGVRCTWRIPQLTGFQNITRFSWAGLTQAQLPILNMGFQTFAKQLVHLQLDFLATSTGVYTVHFGDGPPNEINADPLFGRLIVSLAAESEDGVVFPALRSLSLTNTALGPKSKELCRAFNTKCLEVLRLKNCLAVSWFLEALEKELELEPEEAASPLTVLELHLVPHVPRTDDLRLAMSGLMRRWRDLEDFVEYIVAKSMRVMGGYGLAATGDLSRTEGRHLMGLRCGSTRKLKRFVFHPGWRWEAPENSSEPSPIPELGPSERAYRAEPAMNPLSHVKLEFLGYAASPLYMKMFLASCVTPDALSELAVLHIRQYFEKSPRFYSHAFGYPASTDWTRREAVDPAVEACEEFPMRERLTPECYEFANWVFSSPQFPSLKVLAFGDFSAIEPNNRLLLCRAESPIRDPPLPSISYKPVTEPGVGTVEDYYNLPERSWRLVKGGDQHAISAMDEYIDSLTVGPNYSRPFLRETGATLTSNVWKQKLGTFFARESEKMGLRKKAGT</sequence>
<evidence type="ECO:0000313" key="3">
    <source>
        <dbReference type="Proteomes" id="UP000233524"/>
    </source>
</evidence>
<dbReference type="VEuPathDB" id="FungiDB:jhhlp_004441"/>
<dbReference type="PROSITE" id="PS50181">
    <property type="entry name" value="FBOX"/>
    <property type="match status" value="1"/>
</dbReference>
<gene>
    <name evidence="2" type="ORF">jhhlp_004441</name>
</gene>
<dbReference type="InParanoid" id="A0A2N3NBK5"/>
<proteinExistence type="predicted"/>
<evidence type="ECO:0000259" key="1">
    <source>
        <dbReference type="PROSITE" id="PS50181"/>
    </source>
</evidence>
<keyword evidence="3" id="KW-1185">Reference proteome</keyword>
<dbReference type="EMBL" id="NLAX01000010">
    <property type="protein sequence ID" value="PKS09818.1"/>
    <property type="molecule type" value="Genomic_DNA"/>
</dbReference>
<feature type="domain" description="F-box" evidence="1">
    <location>
        <begin position="1"/>
        <end position="50"/>
    </location>
</feature>
<dbReference type="InterPro" id="IPR001810">
    <property type="entry name" value="F-box_dom"/>
</dbReference>
<evidence type="ECO:0000313" key="2">
    <source>
        <dbReference type="EMBL" id="PKS09818.1"/>
    </source>
</evidence>
<protein>
    <recommendedName>
        <fullName evidence="1">F-box domain-containing protein</fullName>
    </recommendedName>
</protein>
<reference evidence="2 3" key="1">
    <citation type="journal article" date="2017" name="G3 (Bethesda)">
        <title>First Draft Genome Sequence of the Pathogenic Fungus Lomentospora prolificans (Formerly Scedosporium prolificans).</title>
        <authorList>
            <person name="Luo R."/>
            <person name="Zimin A."/>
            <person name="Workman R."/>
            <person name="Fan Y."/>
            <person name="Pertea G."/>
            <person name="Grossman N."/>
            <person name="Wear M.P."/>
            <person name="Jia B."/>
            <person name="Miller H."/>
            <person name="Casadevall A."/>
            <person name="Timp W."/>
            <person name="Zhang S.X."/>
            <person name="Salzberg S.L."/>
        </authorList>
    </citation>
    <scope>NUCLEOTIDE SEQUENCE [LARGE SCALE GENOMIC DNA]</scope>
    <source>
        <strain evidence="2 3">JHH-5317</strain>
    </source>
</reference>
<dbReference type="AlphaFoldDB" id="A0A2N3NBK5"/>
<dbReference type="Proteomes" id="UP000233524">
    <property type="component" value="Unassembled WGS sequence"/>
</dbReference>